<dbReference type="eggNOG" id="KOG1721">
    <property type="taxonomic scope" value="Eukaryota"/>
</dbReference>
<keyword evidence="4" id="KW-1185">Reference proteome</keyword>
<feature type="compositionally biased region" description="Polar residues" evidence="1">
    <location>
        <begin position="137"/>
        <end position="150"/>
    </location>
</feature>
<dbReference type="OrthoDB" id="6077919at2759"/>
<feature type="compositionally biased region" description="Polar residues" evidence="1">
    <location>
        <begin position="360"/>
        <end position="386"/>
    </location>
</feature>
<dbReference type="OMA" id="LEWDRES"/>
<dbReference type="HOGENOM" id="CLU_440054_0_0_1"/>
<organism evidence="3 4">
    <name type="scientific">Dothistroma septosporum (strain NZE10 / CBS 128990)</name>
    <name type="common">Red band needle blight fungus</name>
    <name type="synonym">Mycosphaerella pini</name>
    <dbReference type="NCBI Taxonomy" id="675120"/>
    <lineage>
        <taxon>Eukaryota</taxon>
        <taxon>Fungi</taxon>
        <taxon>Dikarya</taxon>
        <taxon>Ascomycota</taxon>
        <taxon>Pezizomycotina</taxon>
        <taxon>Dothideomycetes</taxon>
        <taxon>Dothideomycetidae</taxon>
        <taxon>Mycosphaerellales</taxon>
        <taxon>Mycosphaerellaceae</taxon>
        <taxon>Dothistroma</taxon>
    </lineage>
</organism>
<accession>N1Q400</accession>
<dbReference type="InterPro" id="IPR051061">
    <property type="entry name" value="Zinc_finger_trans_reg"/>
</dbReference>
<dbReference type="PANTHER" id="PTHR46179">
    <property type="entry name" value="ZINC FINGER PROTEIN"/>
    <property type="match status" value="1"/>
</dbReference>
<feature type="domain" description="C2H2-type" evidence="2">
    <location>
        <begin position="451"/>
        <end position="480"/>
    </location>
</feature>
<dbReference type="InterPro" id="IPR013087">
    <property type="entry name" value="Znf_C2H2_type"/>
</dbReference>
<dbReference type="SMART" id="SM00355">
    <property type="entry name" value="ZnF_C2H2"/>
    <property type="match status" value="2"/>
</dbReference>
<proteinExistence type="predicted"/>
<evidence type="ECO:0000313" key="4">
    <source>
        <dbReference type="Proteomes" id="UP000016933"/>
    </source>
</evidence>
<dbReference type="EMBL" id="KB446535">
    <property type="protein sequence ID" value="EME49425.1"/>
    <property type="molecule type" value="Genomic_DNA"/>
</dbReference>
<dbReference type="PANTHER" id="PTHR46179:SF19">
    <property type="entry name" value="C2H2 FINGER DOMAIN TRANSCRIPTION FACTOR (EUROFUNG)-RELATED"/>
    <property type="match status" value="1"/>
</dbReference>
<evidence type="ECO:0000313" key="3">
    <source>
        <dbReference type="EMBL" id="EME49425.1"/>
    </source>
</evidence>
<feature type="region of interest" description="Disordered" evidence="1">
    <location>
        <begin position="219"/>
        <end position="244"/>
    </location>
</feature>
<feature type="compositionally biased region" description="Low complexity" evidence="1">
    <location>
        <begin position="54"/>
        <end position="73"/>
    </location>
</feature>
<feature type="region of interest" description="Disordered" evidence="1">
    <location>
        <begin position="1"/>
        <end position="74"/>
    </location>
</feature>
<feature type="compositionally biased region" description="Polar residues" evidence="1">
    <location>
        <begin position="219"/>
        <end position="238"/>
    </location>
</feature>
<evidence type="ECO:0000256" key="1">
    <source>
        <dbReference type="SAM" id="MobiDB-lite"/>
    </source>
</evidence>
<dbReference type="SUPFAM" id="SSF57667">
    <property type="entry name" value="beta-beta-alpha zinc fingers"/>
    <property type="match status" value="1"/>
</dbReference>
<evidence type="ECO:0000259" key="2">
    <source>
        <dbReference type="SMART" id="SM00355"/>
    </source>
</evidence>
<protein>
    <recommendedName>
        <fullName evidence="2">C2H2-type domain-containing protein</fullName>
    </recommendedName>
</protein>
<feature type="compositionally biased region" description="Low complexity" evidence="1">
    <location>
        <begin position="278"/>
        <end position="287"/>
    </location>
</feature>
<feature type="region of interest" description="Disordered" evidence="1">
    <location>
        <begin position="258"/>
        <end position="287"/>
    </location>
</feature>
<feature type="compositionally biased region" description="Polar residues" evidence="1">
    <location>
        <begin position="258"/>
        <end position="268"/>
    </location>
</feature>
<sequence>MTATNNLYIDQEGPIAHADHLPLEEAKPRRVSSESIHPPESSIRSRSTNRDPGPDVLGLGLGPGPARSGSLSPDDYLLDLGHGAMTHPVAPKPLLDTEPLHANRIPKPIIAFTSTTDASAGERRDKLRNTAALAVEQSETQSPSPSNTIELASRPAHRVDSAQESVPQVSKHGPSEKGGSVSALTVKTSMQPPAIGDAQDSIAHSPTLRKHVIQVGESSAHTLPAVHSTSPTTGTATNSRRKESLPSFRQLADLADIASQQSTTSEARSSGPARQHSHSVSSTTSQSPMAAYVSSSYPHSAQAAPAGFSTFARSPTSAVSEVSQYGSPAQYHNSGYYIGRRSSNATVGAPNFPPAVPSLPSGSSTESHGTQASSSTDGGYSTSHTTPIEGPGHLLLEGIARPILPPLLGMPVPMMPAGPFKCDYPGCNAVAFQTQYLLSSHRNVHSQVRPHYCPVRECPRSEGGKGFKRKNEMIRHGLVHSSPGYVCPFCPDREHRYPRPDNLQRWVLILLDYTPALIDTRTFLDMSVSIMSTRIATIPHCVKYWPKDCRERSRSSVDAGRKDLKEAVKSFVLRHSLHLATHVWHHDKEGSRLEGTTGPWLVSERTVSGTTYDRCRNRNEQ</sequence>
<dbReference type="GO" id="GO:0006357">
    <property type="term" value="P:regulation of transcription by RNA polymerase II"/>
    <property type="evidence" value="ECO:0007669"/>
    <property type="project" value="TreeGrafter"/>
</dbReference>
<feature type="region of interest" description="Disordered" evidence="1">
    <location>
        <begin position="135"/>
        <end position="180"/>
    </location>
</feature>
<feature type="domain" description="C2H2-type" evidence="2">
    <location>
        <begin position="420"/>
        <end position="445"/>
    </location>
</feature>
<reference evidence="3 4" key="2">
    <citation type="journal article" date="2012" name="PLoS Pathog.">
        <title>Diverse lifestyles and strategies of plant pathogenesis encoded in the genomes of eighteen Dothideomycetes fungi.</title>
        <authorList>
            <person name="Ohm R.A."/>
            <person name="Feau N."/>
            <person name="Henrissat B."/>
            <person name="Schoch C.L."/>
            <person name="Horwitz B.A."/>
            <person name="Barry K.W."/>
            <person name="Condon B.J."/>
            <person name="Copeland A.C."/>
            <person name="Dhillon B."/>
            <person name="Glaser F."/>
            <person name="Hesse C.N."/>
            <person name="Kosti I."/>
            <person name="LaButti K."/>
            <person name="Lindquist E.A."/>
            <person name="Lucas S."/>
            <person name="Salamov A.A."/>
            <person name="Bradshaw R.E."/>
            <person name="Ciuffetti L."/>
            <person name="Hamelin R.C."/>
            <person name="Kema G.H.J."/>
            <person name="Lawrence C."/>
            <person name="Scott J.A."/>
            <person name="Spatafora J.W."/>
            <person name="Turgeon B.G."/>
            <person name="de Wit P.J.G.M."/>
            <person name="Zhong S."/>
            <person name="Goodwin S.B."/>
            <person name="Grigoriev I.V."/>
        </authorList>
    </citation>
    <scope>NUCLEOTIDE SEQUENCE [LARGE SCALE GENOMIC DNA]</scope>
    <source>
        <strain evidence="4">NZE10 / CBS 128990</strain>
    </source>
</reference>
<dbReference type="Gene3D" id="3.30.160.60">
    <property type="entry name" value="Classic Zinc Finger"/>
    <property type="match status" value="1"/>
</dbReference>
<name>N1Q400_DOTSN</name>
<feature type="compositionally biased region" description="Low complexity" evidence="1">
    <location>
        <begin position="33"/>
        <end position="46"/>
    </location>
</feature>
<feature type="region of interest" description="Disordered" evidence="1">
    <location>
        <begin position="348"/>
        <end position="392"/>
    </location>
</feature>
<feature type="compositionally biased region" description="Basic and acidic residues" evidence="1">
    <location>
        <begin position="17"/>
        <end position="32"/>
    </location>
</feature>
<dbReference type="AlphaFoldDB" id="N1Q400"/>
<dbReference type="GO" id="GO:0005634">
    <property type="term" value="C:nucleus"/>
    <property type="evidence" value="ECO:0007669"/>
    <property type="project" value="TreeGrafter"/>
</dbReference>
<dbReference type="InterPro" id="IPR036236">
    <property type="entry name" value="Znf_C2H2_sf"/>
</dbReference>
<gene>
    <name evidence="3" type="ORF">DOTSEDRAFT_40634</name>
</gene>
<reference evidence="4" key="1">
    <citation type="journal article" date="2012" name="PLoS Genet.">
        <title>The genomes of the fungal plant pathogens Cladosporium fulvum and Dothistroma septosporum reveal adaptation to different hosts and lifestyles but also signatures of common ancestry.</title>
        <authorList>
            <person name="de Wit P.J.G.M."/>
            <person name="van der Burgt A."/>
            <person name="Oekmen B."/>
            <person name="Stergiopoulos I."/>
            <person name="Abd-Elsalam K.A."/>
            <person name="Aerts A.L."/>
            <person name="Bahkali A.H."/>
            <person name="Beenen H.G."/>
            <person name="Chettri P."/>
            <person name="Cox M.P."/>
            <person name="Datema E."/>
            <person name="de Vries R.P."/>
            <person name="Dhillon B."/>
            <person name="Ganley A.R."/>
            <person name="Griffiths S.A."/>
            <person name="Guo Y."/>
            <person name="Hamelin R.C."/>
            <person name="Henrissat B."/>
            <person name="Kabir M.S."/>
            <person name="Jashni M.K."/>
            <person name="Kema G."/>
            <person name="Klaubauf S."/>
            <person name="Lapidus A."/>
            <person name="Levasseur A."/>
            <person name="Lindquist E."/>
            <person name="Mehrabi R."/>
            <person name="Ohm R.A."/>
            <person name="Owen T.J."/>
            <person name="Salamov A."/>
            <person name="Schwelm A."/>
            <person name="Schijlen E."/>
            <person name="Sun H."/>
            <person name="van den Burg H.A."/>
            <person name="van Ham R.C.H.J."/>
            <person name="Zhang S."/>
            <person name="Goodwin S.B."/>
            <person name="Grigoriev I.V."/>
            <person name="Collemare J."/>
            <person name="Bradshaw R.E."/>
        </authorList>
    </citation>
    <scope>NUCLEOTIDE SEQUENCE [LARGE SCALE GENOMIC DNA]</scope>
    <source>
        <strain evidence="4">NZE10 / CBS 128990</strain>
    </source>
</reference>
<dbReference type="STRING" id="675120.N1Q400"/>
<dbReference type="Proteomes" id="UP000016933">
    <property type="component" value="Unassembled WGS sequence"/>
</dbReference>